<organism evidence="7 8">
    <name type="scientific">Methanomethylovorans hollandica (strain DSM 15978 / NBRC 107637 / DMS1)</name>
    <dbReference type="NCBI Taxonomy" id="867904"/>
    <lineage>
        <taxon>Archaea</taxon>
        <taxon>Methanobacteriati</taxon>
        <taxon>Methanobacteriota</taxon>
        <taxon>Stenosarchaea group</taxon>
        <taxon>Methanomicrobia</taxon>
        <taxon>Methanosarcinales</taxon>
        <taxon>Methanosarcinaceae</taxon>
        <taxon>Methanomethylovorans</taxon>
    </lineage>
</organism>
<dbReference type="EMBL" id="CP003362">
    <property type="protein sequence ID" value="AGB48830.1"/>
    <property type="molecule type" value="Genomic_DNA"/>
</dbReference>
<dbReference type="Proteomes" id="UP000010866">
    <property type="component" value="Chromosome"/>
</dbReference>
<accession>L0KVY2</accession>
<keyword evidence="4 7" id="KW-0418">Kinase</keyword>
<evidence type="ECO:0000256" key="2">
    <source>
        <dbReference type="ARBA" id="ARBA00022679"/>
    </source>
</evidence>
<evidence type="ECO:0000313" key="8">
    <source>
        <dbReference type="Proteomes" id="UP000010866"/>
    </source>
</evidence>
<name>L0KVY2_METHD</name>
<dbReference type="GO" id="GO:0003872">
    <property type="term" value="F:6-phosphofructokinase activity"/>
    <property type="evidence" value="ECO:0007669"/>
    <property type="project" value="TreeGrafter"/>
</dbReference>
<dbReference type="GO" id="GO:0005829">
    <property type="term" value="C:cytosol"/>
    <property type="evidence" value="ECO:0007669"/>
    <property type="project" value="TreeGrafter"/>
</dbReference>
<dbReference type="SUPFAM" id="SSF53613">
    <property type="entry name" value="Ribokinase-like"/>
    <property type="match status" value="1"/>
</dbReference>
<dbReference type="Gene3D" id="3.40.1190.20">
    <property type="match status" value="1"/>
</dbReference>
<dbReference type="InterPro" id="IPR029056">
    <property type="entry name" value="Ribokinase-like"/>
</dbReference>
<dbReference type="InterPro" id="IPR017583">
    <property type="entry name" value="Tagatose/fructose_Pkinase"/>
</dbReference>
<dbReference type="GeneID" id="14407671"/>
<evidence type="ECO:0000313" key="7">
    <source>
        <dbReference type="EMBL" id="AGB48830.1"/>
    </source>
</evidence>
<dbReference type="AlphaFoldDB" id="L0KVY2"/>
<dbReference type="PROSITE" id="PS00583">
    <property type="entry name" value="PFKB_KINASES_1"/>
    <property type="match status" value="1"/>
</dbReference>
<dbReference type="STRING" id="867904.Metho_0565"/>
<dbReference type="InterPro" id="IPR002173">
    <property type="entry name" value="Carboh/pur_kinase_PfkB_CS"/>
</dbReference>
<dbReference type="PANTHER" id="PTHR46566">
    <property type="entry name" value="1-PHOSPHOFRUCTOKINASE-RELATED"/>
    <property type="match status" value="1"/>
</dbReference>
<dbReference type="FunFam" id="3.40.1190.20:FF:000001">
    <property type="entry name" value="Phosphofructokinase"/>
    <property type="match status" value="1"/>
</dbReference>
<evidence type="ECO:0000256" key="3">
    <source>
        <dbReference type="ARBA" id="ARBA00022741"/>
    </source>
</evidence>
<proteinExistence type="inferred from homology"/>
<protein>
    <submittedName>
        <fullName evidence="7">Hexose kinase, 1-phosphofructokinase family</fullName>
    </submittedName>
</protein>
<gene>
    <name evidence="7" type="ordered locus">Metho_0565</name>
</gene>
<reference evidence="8" key="1">
    <citation type="submission" date="2012-02" db="EMBL/GenBank/DDBJ databases">
        <title>Complete sequence of chromosome of Methanomethylovorans hollandica DSM 15978.</title>
        <authorList>
            <person name="Lucas S."/>
            <person name="Copeland A."/>
            <person name="Lapidus A."/>
            <person name="Glavina del Rio T."/>
            <person name="Dalin E."/>
            <person name="Tice H."/>
            <person name="Bruce D."/>
            <person name="Goodwin L."/>
            <person name="Pitluck S."/>
            <person name="Peters L."/>
            <person name="Mikhailova N."/>
            <person name="Held B."/>
            <person name="Kyrpides N."/>
            <person name="Mavromatis K."/>
            <person name="Ivanova N."/>
            <person name="Brettin T."/>
            <person name="Detter J.C."/>
            <person name="Han C."/>
            <person name="Larimer F."/>
            <person name="Land M."/>
            <person name="Hauser L."/>
            <person name="Markowitz V."/>
            <person name="Cheng J.-F."/>
            <person name="Hugenholtz P."/>
            <person name="Woyke T."/>
            <person name="Wu D."/>
            <person name="Spring S."/>
            <person name="Schroeder M."/>
            <person name="Brambilla E."/>
            <person name="Klenk H.-P."/>
            <person name="Eisen J.A."/>
        </authorList>
    </citation>
    <scope>NUCLEOTIDE SEQUENCE [LARGE SCALE GENOMIC DNA]</scope>
    <source>
        <strain evidence="8">DSM 15978 / NBRC 107637 / DMS1</strain>
    </source>
</reference>
<dbReference type="PANTHER" id="PTHR46566:SF2">
    <property type="entry name" value="ATP-DEPENDENT 6-PHOSPHOFRUCTOKINASE ISOZYME 2"/>
    <property type="match status" value="1"/>
</dbReference>
<keyword evidence="8" id="KW-1185">Reference proteome</keyword>
<evidence type="ECO:0000256" key="1">
    <source>
        <dbReference type="ARBA" id="ARBA00010688"/>
    </source>
</evidence>
<sequence>MRNIITLNMNPAIDKSTTIEHVIAERKLYCGPASYEPGGGGVNVSRAIKKLGGESLLIYPAGGMSGSMLNELLEQEKIDKLPLPIKGVTRENLIVLEESTGRQFRFGMQGPNLSNEEWEQCIKEIYKADPAPDYLVASGSLPLGVPSDFYARVARIGKERGTKVIIDAAGNALAQALQEGVYLIKPNFREFRELAGIDINEEYQIAEAAQEMVRSGQCEVIVISLGAAGALLITKDVVEHIVPPTVPIISKVGAGDSTVAGIVLSLSRGKKLREAALYGIAAGSAAVMTPGTELCRKEDTERLYAKMISSN</sequence>
<evidence type="ECO:0000256" key="5">
    <source>
        <dbReference type="ARBA" id="ARBA00022840"/>
    </source>
</evidence>
<dbReference type="RefSeq" id="WP_015323998.1">
    <property type="nucleotide sequence ID" value="NC_019977.1"/>
</dbReference>
<dbReference type="PIRSF" id="PIRSF000535">
    <property type="entry name" value="1PFK/6PFK/LacC"/>
    <property type="match status" value="1"/>
</dbReference>
<dbReference type="NCBIfam" id="TIGR03168">
    <property type="entry name" value="1-PFK"/>
    <property type="match status" value="1"/>
</dbReference>
<evidence type="ECO:0000259" key="6">
    <source>
        <dbReference type="Pfam" id="PF00294"/>
    </source>
</evidence>
<feature type="domain" description="Carbohydrate kinase PfkB" evidence="6">
    <location>
        <begin position="27"/>
        <end position="295"/>
    </location>
</feature>
<dbReference type="HOGENOM" id="CLU_050013_0_2_2"/>
<comment type="similarity">
    <text evidence="1">Belongs to the carbohydrate kinase PfkB family.</text>
</comment>
<evidence type="ECO:0000256" key="4">
    <source>
        <dbReference type="ARBA" id="ARBA00022777"/>
    </source>
</evidence>
<dbReference type="OrthoDB" id="125233at2157"/>
<keyword evidence="3" id="KW-0547">Nucleotide-binding</keyword>
<dbReference type="InterPro" id="IPR011611">
    <property type="entry name" value="PfkB_dom"/>
</dbReference>
<dbReference type="GO" id="GO:0005524">
    <property type="term" value="F:ATP binding"/>
    <property type="evidence" value="ECO:0007669"/>
    <property type="project" value="UniProtKB-KW"/>
</dbReference>
<dbReference type="Pfam" id="PF00294">
    <property type="entry name" value="PfkB"/>
    <property type="match status" value="1"/>
</dbReference>
<keyword evidence="2" id="KW-0808">Transferase</keyword>
<keyword evidence="5" id="KW-0067">ATP-binding</keyword>
<dbReference type="KEGG" id="mhz:Metho_0565"/>
<dbReference type="CDD" id="cd01164">
    <property type="entry name" value="FruK_PfkB_like"/>
    <property type="match status" value="1"/>
</dbReference>